<organism evidence="2 3">
    <name type="scientific">Candidatus Avimonoglobus intestinipullorum</name>
    <dbReference type="NCBI Taxonomy" id="2840699"/>
    <lineage>
        <taxon>Bacteria</taxon>
        <taxon>Bacillati</taxon>
        <taxon>Bacillota</taxon>
        <taxon>Clostridia</taxon>
        <taxon>Eubacteriales</taxon>
        <taxon>Candidatus Avimonoglobus</taxon>
    </lineage>
</organism>
<feature type="chain" id="PRO_5038451908" description="3-keto-disaccharide hydrolase domain-containing protein" evidence="1">
    <location>
        <begin position="26"/>
        <end position="680"/>
    </location>
</feature>
<dbReference type="Gene3D" id="2.60.120.560">
    <property type="entry name" value="Exo-inulinase, domain 1"/>
    <property type="match status" value="3"/>
</dbReference>
<dbReference type="AlphaFoldDB" id="A0A9D1LUF0"/>
<sequence length="680" mass="74532">MKKRIFAVILSVVVAAGAGMTGVYGAPGTNQDYSQDFSTAPAEWVITAESKNTQVENGELHFGTGDYNVTDGFVYLEGYTWDRFQHTLSFKVRNRQADAKGPIKAYFNYTPEAYYALAFYRNDHVALVKKTADTEETVLEESDGTFDLWNSKTFSVILKNGAIRVLQDSTEIITYNDSNPVQAGGIAFGAAGANGYIDDVSVTAPKINQNYQAAYTAEITAVPADWQTTGAVNMLNGHLHLGHNDQYNPGDGEVFLANYQWEGCRYSFHFFLSNRVDMNKNENSVMTAYFNYKDTDNYYAVQFPVEQKAVTLVKRVDGQETVLASVEKGVTNIFGGKEFTIWFDPAGRIALQNETDHNTVLSCTDSAPLLGGTVGFGASQSNGYINHVEIAVLSDGEKENEDYSERFPAAEMPAGWETENCTIDAGGQRLKLASWSAMNSMAVYTGHKWTNQNYIFSFDGTNEAADAGNKVNIYFNRSDFAGEINTYAIYWMGDGAIQLHKITNGADEMLAAADIPEYTGKGTRQHFKICCIDGRIAVAVNGSTLITYVDEMPVTGGNIGFGTTASVGYIDDIRVYTPAAAVMEFTVLNEQMEKITSLDGMQGKTVTVQMQIEAEQDTVPVIGVFGGNVLYGAGMAQKEGDMYTCVIAIPTNTPDDAKMTVFLWSNLEAMTPYAEAEVYL</sequence>
<feature type="signal peptide" evidence="1">
    <location>
        <begin position="1"/>
        <end position="25"/>
    </location>
</feature>
<evidence type="ECO:0000313" key="2">
    <source>
        <dbReference type="EMBL" id="HIU48258.1"/>
    </source>
</evidence>
<reference evidence="2" key="1">
    <citation type="submission" date="2020-10" db="EMBL/GenBank/DDBJ databases">
        <authorList>
            <person name="Gilroy R."/>
        </authorList>
    </citation>
    <scope>NUCLEOTIDE SEQUENCE</scope>
    <source>
        <strain evidence="2">ChiSjej4B22-9803</strain>
    </source>
</reference>
<proteinExistence type="predicted"/>
<accession>A0A9D1LUF0</accession>
<gene>
    <name evidence="2" type="ORF">IAB04_02730</name>
</gene>
<evidence type="ECO:0008006" key="4">
    <source>
        <dbReference type="Google" id="ProtNLM"/>
    </source>
</evidence>
<comment type="caution">
    <text evidence="2">The sequence shown here is derived from an EMBL/GenBank/DDBJ whole genome shotgun (WGS) entry which is preliminary data.</text>
</comment>
<reference evidence="2" key="2">
    <citation type="journal article" date="2021" name="PeerJ">
        <title>Extensive microbial diversity within the chicken gut microbiome revealed by metagenomics and culture.</title>
        <authorList>
            <person name="Gilroy R."/>
            <person name="Ravi A."/>
            <person name="Getino M."/>
            <person name="Pursley I."/>
            <person name="Horton D.L."/>
            <person name="Alikhan N.F."/>
            <person name="Baker D."/>
            <person name="Gharbi K."/>
            <person name="Hall N."/>
            <person name="Watson M."/>
            <person name="Adriaenssens E.M."/>
            <person name="Foster-Nyarko E."/>
            <person name="Jarju S."/>
            <person name="Secka A."/>
            <person name="Antonio M."/>
            <person name="Oren A."/>
            <person name="Chaudhuri R.R."/>
            <person name="La Ragione R."/>
            <person name="Hildebrand F."/>
            <person name="Pallen M.J."/>
        </authorList>
    </citation>
    <scope>NUCLEOTIDE SEQUENCE</scope>
    <source>
        <strain evidence="2">ChiSjej4B22-9803</strain>
    </source>
</reference>
<evidence type="ECO:0000256" key="1">
    <source>
        <dbReference type="SAM" id="SignalP"/>
    </source>
</evidence>
<dbReference type="Proteomes" id="UP000824111">
    <property type="component" value="Unassembled WGS sequence"/>
</dbReference>
<protein>
    <recommendedName>
        <fullName evidence="4">3-keto-disaccharide hydrolase domain-containing protein</fullName>
    </recommendedName>
</protein>
<evidence type="ECO:0000313" key="3">
    <source>
        <dbReference type="Proteomes" id="UP000824111"/>
    </source>
</evidence>
<dbReference type="EMBL" id="DVND01000070">
    <property type="protein sequence ID" value="HIU48258.1"/>
    <property type="molecule type" value="Genomic_DNA"/>
</dbReference>
<keyword evidence="1" id="KW-0732">Signal</keyword>
<name>A0A9D1LUF0_9FIRM</name>